<gene>
    <name evidence="2" type="ORF">JOF56_004939</name>
</gene>
<evidence type="ECO:0000313" key="2">
    <source>
        <dbReference type="EMBL" id="MBP2324554.1"/>
    </source>
</evidence>
<evidence type="ECO:0000259" key="1">
    <source>
        <dbReference type="PROSITE" id="PS51063"/>
    </source>
</evidence>
<dbReference type="Proteomes" id="UP001519332">
    <property type="component" value="Unassembled WGS sequence"/>
</dbReference>
<evidence type="ECO:0000313" key="3">
    <source>
        <dbReference type="Proteomes" id="UP001519332"/>
    </source>
</evidence>
<protein>
    <submittedName>
        <fullName evidence="2">DNA-binding GntR family transcriptional regulator</fullName>
    </submittedName>
</protein>
<comment type="caution">
    <text evidence="2">The sequence shown here is derived from an EMBL/GenBank/DDBJ whole genome shotgun (WGS) entry which is preliminary data.</text>
</comment>
<name>A0ABS4TJN7_9PSEU</name>
<keyword evidence="3" id="KW-1185">Reference proteome</keyword>
<dbReference type="Gene3D" id="1.10.10.10">
    <property type="entry name" value="Winged helix-like DNA-binding domain superfamily/Winged helix DNA-binding domain"/>
    <property type="match status" value="1"/>
</dbReference>
<reference evidence="2 3" key="1">
    <citation type="submission" date="2021-03" db="EMBL/GenBank/DDBJ databases">
        <title>Sequencing the genomes of 1000 actinobacteria strains.</title>
        <authorList>
            <person name="Klenk H.-P."/>
        </authorList>
    </citation>
    <scope>NUCLEOTIDE SEQUENCE [LARGE SCALE GENOMIC DNA]</scope>
    <source>
        <strain evidence="2 3">DSM 46670</strain>
    </source>
</reference>
<dbReference type="GO" id="GO:0003677">
    <property type="term" value="F:DNA binding"/>
    <property type="evidence" value="ECO:0007669"/>
    <property type="project" value="UniProtKB-KW"/>
</dbReference>
<sequence>MTRVSVNRALRTLAGEGLVRVEPGAVNILAPELLVLRANGKLR</sequence>
<feature type="domain" description="HTH crp-type" evidence="1">
    <location>
        <begin position="1"/>
        <end position="32"/>
    </location>
</feature>
<dbReference type="PROSITE" id="PS51063">
    <property type="entry name" value="HTH_CRP_2"/>
    <property type="match status" value="1"/>
</dbReference>
<dbReference type="InterPro" id="IPR036390">
    <property type="entry name" value="WH_DNA-bd_sf"/>
</dbReference>
<accession>A0ABS4TJN7</accession>
<organism evidence="2 3">
    <name type="scientific">Kibdelosporangium banguiense</name>
    <dbReference type="NCBI Taxonomy" id="1365924"/>
    <lineage>
        <taxon>Bacteria</taxon>
        <taxon>Bacillati</taxon>
        <taxon>Actinomycetota</taxon>
        <taxon>Actinomycetes</taxon>
        <taxon>Pseudonocardiales</taxon>
        <taxon>Pseudonocardiaceae</taxon>
        <taxon>Kibdelosporangium</taxon>
    </lineage>
</organism>
<proteinExistence type="predicted"/>
<dbReference type="SUPFAM" id="SSF46785">
    <property type="entry name" value="Winged helix' DNA-binding domain"/>
    <property type="match status" value="1"/>
</dbReference>
<dbReference type="InterPro" id="IPR012318">
    <property type="entry name" value="HTH_CRP"/>
</dbReference>
<keyword evidence="2" id="KW-0238">DNA-binding</keyword>
<dbReference type="EMBL" id="JAGINW010000001">
    <property type="protein sequence ID" value="MBP2324554.1"/>
    <property type="molecule type" value="Genomic_DNA"/>
</dbReference>
<dbReference type="InterPro" id="IPR036388">
    <property type="entry name" value="WH-like_DNA-bd_sf"/>
</dbReference>